<comment type="caution">
    <text evidence="1">The sequence shown here is derived from an EMBL/GenBank/DDBJ whole genome shotgun (WGS) entry which is preliminary data.</text>
</comment>
<evidence type="ECO:0000313" key="2">
    <source>
        <dbReference type="Proteomes" id="UP000308230"/>
    </source>
</evidence>
<keyword evidence="2" id="KW-1185">Reference proteome</keyword>
<gene>
    <name evidence="1" type="ORF">FCL54_10995</name>
</gene>
<name>A0A5R9F3H9_9BACL</name>
<proteinExistence type="predicted"/>
<dbReference type="Proteomes" id="UP000308230">
    <property type="component" value="Unassembled WGS sequence"/>
</dbReference>
<dbReference type="EMBL" id="SWLG01000007">
    <property type="protein sequence ID" value="TLS37049.1"/>
    <property type="molecule type" value="Genomic_DNA"/>
</dbReference>
<sequence>MLNKTGLLHQEENHSIIERLFCKMETDSKNHFEKVTLDTGKIREVERRMSVENNYVLSFTIENKKREVSRIGDRYYYQGVKEGIEVKKGKNRFLNDGSI</sequence>
<evidence type="ECO:0000313" key="1">
    <source>
        <dbReference type="EMBL" id="TLS37049.1"/>
    </source>
</evidence>
<accession>A0A5R9F3H9</accession>
<dbReference type="RefSeq" id="WP_138126353.1">
    <property type="nucleotide sequence ID" value="NZ_SWLG01000007.1"/>
</dbReference>
<dbReference type="AlphaFoldDB" id="A0A5R9F3H9"/>
<organism evidence="1 2">
    <name type="scientific">Exobacillus caeni</name>
    <dbReference type="NCBI Taxonomy" id="2574798"/>
    <lineage>
        <taxon>Bacteria</taxon>
        <taxon>Bacillati</taxon>
        <taxon>Bacillota</taxon>
        <taxon>Bacilli</taxon>
        <taxon>Bacillales</taxon>
        <taxon>Guptibacillaceae</taxon>
        <taxon>Exobacillus</taxon>
    </lineage>
</organism>
<protein>
    <submittedName>
        <fullName evidence="1">Uncharacterized protein</fullName>
    </submittedName>
</protein>
<reference evidence="1 2" key="1">
    <citation type="submission" date="2019-04" db="EMBL/GenBank/DDBJ databases">
        <title>Bacillus caeni sp. nov., a bacterium isolated from mangrove sediment.</title>
        <authorList>
            <person name="Huang H."/>
            <person name="Mo K."/>
            <person name="Hu Y."/>
        </authorList>
    </citation>
    <scope>NUCLEOTIDE SEQUENCE [LARGE SCALE GENOMIC DNA]</scope>
    <source>
        <strain evidence="1 2">HB172195</strain>
    </source>
</reference>